<evidence type="ECO:0000313" key="8">
    <source>
        <dbReference type="Proteomes" id="UP000639772"/>
    </source>
</evidence>
<dbReference type="FunFam" id="3.40.50.2000:FF:000037">
    <property type="entry name" value="Glycosyltransferase"/>
    <property type="match status" value="1"/>
</dbReference>
<evidence type="ECO:0000256" key="2">
    <source>
        <dbReference type="ARBA" id="ARBA00022676"/>
    </source>
</evidence>
<protein>
    <submittedName>
        <fullName evidence="6">Uncharacterized protein</fullName>
    </submittedName>
</protein>
<reference evidence="7 8" key="1">
    <citation type="journal article" date="2020" name="Nat. Food">
        <title>A phased Vanilla planifolia genome enables genetic improvement of flavour and production.</title>
        <authorList>
            <person name="Hasing T."/>
            <person name="Tang H."/>
            <person name="Brym M."/>
            <person name="Khazi F."/>
            <person name="Huang T."/>
            <person name="Chambers A.H."/>
        </authorList>
    </citation>
    <scope>NUCLEOTIDE SEQUENCE [LARGE SCALE GENOMIC DNA]</scope>
    <source>
        <tissue evidence="6">Leaf</tissue>
    </source>
</reference>
<dbReference type="Pfam" id="PF00201">
    <property type="entry name" value="UDPGT"/>
    <property type="match status" value="1"/>
</dbReference>
<evidence type="ECO:0000256" key="4">
    <source>
        <dbReference type="SAM" id="SignalP"/>
    </source>
</evidence>
<dbReference type="InterPro" id="IPR050481">
    <property type="entry name" value="UDP-glycosyltransf_plant"/>
</dbReference>
<dbReference type="Gene3D" id="3.40.50.2000">
    <property type="entry name" value="Glycogen Phosphorylase B"/>
    <property type="match status" value="2"/>
</dbReference>
<feature type="signal peptide" evidence="4">
    <location>
        <begin position="1"/>
        <end position="17"/>
    </location>
</feature>
<dbReference type="Proteomes" id="UP000639772">
    <property type="component" value="Unassembled WGS sequence"/>
</dbReference>
<keyword evidence="4" id="KW-0732">Signal</keyword>
<sequence length="464" mass="51704">MESQSVHLLLLPWLAFGHLLPYLELSQSLARKGYRISFITTPRNIKRLPQIPPALSSLVTFLDFPLPRIEHLPENAEATIDLPSDDLRPYLRQAFDDMAPKLSAFLEDPQSSPPDFIIFDYAAYWVPSIAAKFSIPCAYFGLHTAAAFSFYGSTSVLMGDEGARSRPEDFTVLPPWIPFPSTIVYRRHEAFELFKPGVVPDASGVSESYRFGKSIQGCAAILVRSCFEFEREWIELLEKIYKKRVIPVGLLPPSAAPDEIPSQDRHEALKWLDEREQGSVVYVAFGTEVKLTVSQVWEIGLGLERSHLPFVWALRAGELSEGLLERMQGIERGLLCLGWVPQIRILAHPAVGGFLTHGGWNSIVEGLAFGRGMVVLPMIFDQGLNARYLVEKGIAVEVERDEEDGSFTGEGIAESLRLVMVEAQGKTFLEASRESSKVFGDEELSDSYVTDLVGTLRAVATLEK</sequence>
<dbReference type="InterPro" id="IPR002213">
    <property type="entry name" value="UDP_glucos_trans"/>
</dbReference>
<keyword evidence="3" id="KW-0808">Transferase</keyword>
<dbReference type="OrthoDB" id="5835829at2759"/>
<evidence type="ECO:0000313" key="7">
    <source>
        <dbReference type="Proteomes" id="UP000636800"/>
    </source>
</evidence>
<dbReference type="CDD" id="cd03784">
    <property type="entry name" value="GT1_Gtf-like"/>
    <property type="match status" value="1"/>
</dbReference>
<dbReference type="EMBL" id="JADCNM010000200">
    <property type="protein sequence ID" value="KAG0449188.1"/>
    <property type="molecule type" value="Genomic_DNA"/>
</dbReference>
<comment type="similarity">
    <text evidence="1">Belongs to the UDP-glycosyltransferase family.</text>
</comment>
<evidence type="ECO:0000256" key="3">
    <source>
        <dbReference type="ARBA" id="ARBA00022679"/>
    </source>
</evidence>
<keyword evidence="2" id="KW-0328">Glycosyltransferase</keyword>
<evidence type="ECO:0000256" key="1">
    <source>
        <dbReference type="ARBA" id="ARBA00009995"/>
    </source>
</evidence>
<accession>A0A835PB78</accession>
<dbReference type="AlphaFoldDB" id="A0A835PB78"/>
<organism evidence="6 7">
    <name type="scientific">Vanilla planifolia</name>
    <name type="common">Vanilla</name>
    <dbReference type="NCBI Taxonomy" id="51239"/>
    <lineage>
        <taxon>Eukaryota</taxon>
        <taxon>Viridiplantae</taxon>
        <taxon>Streptophyta</taxon>
        <taxon>Embryophyta</taxon>
        <taxon>Tracheophyta</taxon>
        <taxon>Spermatophyta</taxon>
        <taxon>Magnoliopsida</taxon>
        <taxon>Liliopsida</taxon>
        <taxon>Asparagales</taxon>
        <taxon>Orchidaceae</taxon>
        <taxon>Vanilloideae</taxon>
        <taxon>Vanilleae</taxon>
        <taxon>Vanilla</taxon>
    </lineage>
</organism>
<dbReference type="EMBL" id="JADCNL010000199">
    <property type="protein sequence ID" value="KAG0449220.1"/>
    <property type="molecule type" value="Genomic_DNA"/>
</dbReference>
<dbReference type="Proteomes" id="UP000636800">
    <property type="component" value="Unassembled WGS sequence"/>
</dbReference>
<keyword evidence="7" id="KW-1185">Reference proteome</keyword>
<name>A0A835PB78_VANPL</name>
<feature type="chain" id="PRO_5036418081" evidence="4">
    <location>
        <begin position="18"/>
        <end position="464"/>
    </location>
</feature>
<proteinExistence type="inferred from homology"/>
<dbReference type="PANTHER" id="PTHR48049">
    <property type="entry name" value="GLYCOSYLTRANSFERASE"/>
    <property type="match status" value="1"/>
</dbReference>
<comment type="caution">
    <text evidence="6">The sequence shown here is derived from an EMBL/GenBank/DDBJ whole genome shotgun (WGS) entry which is preliminary data.</text>
</comment>
<dbReference type="GO" id="GO:0035251">
    <property type="term" value="F:UDP-glucosyltransferase activity"/>
    <property type="evidence" value="ECO:0007669"/>
    <property type="project" value="InterPro"/>
</dbReference>
<dbReference type="PANTHER" id="PTHR48049:SF80">
    <property type="entry name" value="GLYCOSYLTRANSFERASE"/>
    <property type="match status" value="1"/>
</dbReference>
<dbReference type="FunFam" id="3.40.50.2000:FF:000088">
    <property type="entry name" value="Glycosyltransferase"/>
    <property type="match status" value="1"/>
</dbReference>
<evidence type="ECO:0000313" key="5">
    <source>
        <dbReference type="EMBL" id="KAG0449188.1"/>
    </source>
</evidence>
<gene>
    <name evidence="5" type="ORF">HPP92_027432</name>
    <name evidence="6" type="ORF">HPP92_027459</name>
</gene>
<evidence type="ECO:0000313" key="6">
    <source>
        <dbReference type="EMBL" id="KAG0449220.1"/>
    </source>
</evidence>
<dbReference type="SUPFAM" id="SSF53756">
    <property type="entry name" value="UDP-Glycosyltransferase/glycogen phosphorylase"/>
    <property type="match status" value="1"/>
</dbReference>